<keyword evidence="8 9" id="KW-0472">Membrane</keyword>
<evidence type="ECO:0000313" key="10">
    <source>
        <dbReference type="EMBL" id="KZS92640.1"/>
    </source>
</evidence>
<organism evidence="10 11">
    <name type="scientific">Sistotremastrum niveocremeum HHB9708</name>
    <dbReference type="NCBI Taxonomy" id="1314777"/>
    <lineage>
        <taxon>Eukaryota</taxon>
        <taxon>Fungi</taxon>
        <taxon>Dikarya</taxon>
        <taxon>Basidiomycota</taxon>
        <taxon>Agaricomycotina</taxon>
        <taxon>Agaricomycetes</taxon>
        <taxon>Sistotremastrales</taxon>
        <taxon>Sistotremastraceae</taxon>
        <taxon>Sertulicium</taxon>
        <taxon>Sertulicium niveocremeum</taxon>
    </lineage>
</organism>
<keyword evidence="4 9" id="KW-0812">Transmembrane</keyword>
<comment type="subcellular location">
    <subcellularLocation>
        <location evidence="1">Endomembrane system</location>
        <topology evidence="1">Multi-pass membrane protein</topology>
    </subcellularLocation>
</comment>
<proteinExistence type="inferred from homology"/>
<comment type="similarity">
    <text evidence="2">Belongs to the V-ATPase e1/e2 subunit family.</text>
</comment>
<dbReference type="PANTHER" id="PTHR12263">
    <property type="entry name" value="VACUOLAR ATP SYNTHASE SUBUNIT H"/>
    <property type="match status" value="1"/>
</dbReference>
<evidence type="ECO:0000256" key="2">
    <source>
        <dbReference type="ARBA" id="ARBA00008328"/>
    </source>
</evidence>
<evidence type="ECO:0000256" key="5">
    <source>
        <dbReference type="ARBA" id="ARBA00022781"/>
    </source>
</evidence>
<gene>
    <name evidence="10" type="ORF">SISNIDRAFT_486159</name>
</gene>
<dbReference type="PANTHER" id="PTHR12263:SF0">
    <property type="entry name" value="V-TYPE PROTON ATPASE SUBUNIT"/>
    <property type="match status" value="1"/>
</dbReference>
<dbReference type="EMBL" id="KV419409">
    <property type="protein sequence ID" value="KZS92640.1"/>
    <property type="molecule type" value="Genomic_DNA"/>
</dbReference>
<evidence type="ECO:0000256" key="4">
    <source>
        <dbReference type="ARBA" id="ARBA00022692"/>
    </source>
</evidence>
<keyword evidence="3" id="KW-0813">Transport</keyword>
<dbReference type="GO" id="GO:0007035">
    <property type="term" value="P:vacuolar acidification"/>
    <property type="evidence" value="ECO:0007669"/>
    <property type="project" value="TreeGrafter"/>
</dbReference>
<reference evidence="10 11" key="1">
    <citation type="journal article" date="2016" name="Mol. Biol. Evol.">
        <title>Comparative Genomics of Early-Diverging Mushroom-Forming Fungi Provides Insights into the Origins of Lignocellulose Decay Capabilities.</title>
        <authorList>
            <person name="Nagy L.G."/>
            <person name="Riley R."/>
            <person name="Tritt A."/>
            <person name="Adam C."/>
            <person name="Daum C."/>
            <person name="Floudas D."/>
            <person name="Sun H."/>
            <person name="Yadav J.S."/>
            <person name="Pangilinan J."/>
            <person name="Larsson K.H."/>
            <person name="Matsuura K."/>
            <person name="Barry K."/>
            <person name="Labutti K."/>
            <person name="Kuo R."/>
            <person name="Ohm R.A."/>
            <person name="Bhattacharya S.S."/>
            <person name="Shirouzu T."/>
            <person name="Yoshinaga Y."/>
            <person name="Martin F.M."/>
            <person name="Grigoriev I.V."/>
            <person name="Hibbett D.S."/>
        </authorList>
    </citation>
    <scope>NUCLEOTIDE SEQUENCE [LARGE SCALE GENOMIC DNA]</scope>
    <source>
        <strain evidence="10 11">HHB9708</strain>
    </source>
</reference>
<sequence length="91" mass="10128">MATAYPVLAILVLVLIFGAVGWFATPKGGLQTLIRTSILLTLTCCYLMWAITYLAQLNPLIWSYSTAEESWGATLNCLLQAVWSRIHYFGI</sequence>
<dbReference type="OrthoDB" id="1508846at2759"/>
<name>A0A164TU28_9AGAM</name>
<keyword evidence="5" id="KW-0375">Hydrogen ion transport</keyword>
<accession>A0A164TU28</accession>
<dbReference type="Proteomes" id="UP000076722">
    <property type="component" value="Unassembled WGS sequence"/>
</dbReference>
<protein>
    <submittedName>
        <fullName evidence="10">Uncharacterized protein</fullName>
    </submittedName>
</protein>
<keyword evidence="6 9" id="KW-1133">Transmembrane helix</keyword>
<dbReference type="GO" id="GO:0012505">
    <property type="term" value="C:endomembrane system"/>
    <property type="evidence" value="ECO:0007669"/>
    <property type="project" value="UniProtKB-SubCell"/>
</dbReference>
<dbReference type="Pfam" id="PF05493">
    <property type="entry name" value="ATP_synt_H"/>
    <property type="match status" value="1"/>
</dbReference>
<feature type="transmembrane region" description="Helical" evidence="9">
    <location>
        <begin position="6"/>
        <end position="25"/>
    </location>
</feature>
<dbReference type="AlphaFoldDB" id="A0A164TU28"/>
<evidence type="ECO:0000256" key="1">
    <source>
        <dbReference type="ARBA" id="ARBA00004127"/>
    </source>
</evidence>
<evidence type="ECO:0000256" key="8">
    <source>
        <dbReference type="ARBA" id="ARBA00023136"/>
    </source>
</evidence>
<dbReference type="STRING" id="1314777.A0A164TU28"/>
<evidence type="ECO:0000256" key="6">
    <source>
        <dbReference type="ARBA" id="ARBA00022989"/>
    </source>
</evidence>
<evidence type="ECO:0000256" key="3">
    <source>
        <dbReference type="ARBA" id="ARBA00022448"/>
    </source>
</evidence>
<evidence type="ECO:0000313" key="11">
    <source>
        <dbReference type="Proteomes" id="UP000076722"/>
    </source>
</evidence>
<keyword evidence="11" id="KW-1185">Reference proteome</keyword>
<dbReference type="InterPro" id="IPR008389">
    <property type="entry name" value="ATPase_V0-cplx_e1/e2_su"/>
</dbReference>
<evidence type="ECO:0000256" key="9">
    <source>
        <dbReference type="SAM" id="Phobius"/>
    </source>
</evidence>
<feature type="transmembrane region" description="Helical" evidence="9">
    <location>
        <begin position="37"/>
        <end position="55"/>
    </location>
</feature>
<evidence type="ECO:0000256" key="7">
    <source>
        <dbReference type="ARBA" id="ARBA00023065"/>
    </source>
</evidence>
<dbReference type="GO" id="GO:0046961">
    <property type="term" value="F:proton-transporting ATPase activity, rotational mechanism"/>
    <property type="evidence" value="ECO:0007669"/>
    <property type="project" value="InterPro"/>
</dbReference>
<keyword evidence="7" id="KW-0406">Ion transport</keyword>
<dbReference type="GO" id="GO:0000220">
    <property type="term" value="C:vacuolar proton-transporting V-type ATPase, V0 domain"/>
    <property type="evidence" value="ECO:0007669"/>
    <property type="project" value="TreeGrafter"/>
</dbReference>